<name>A0A250VJ44_STROL</name>
<reference evidence="3" key="1">
    <citation type="submission" date="2017-05" db="EMBL/GenBank/DDBJ databases">
        <title>Streptomyces olivochromogenes NBRC 3561 whole genome shotgun sequence.</title>
        <authorList>
            <person name="Dohra H."/>
            <person name="Kodani S."/>
        </authorList>
    </citation>
    <scope>NUCLEOTIDE SEQUENCE [LARGE SCALE GENOMIC DNA]</scope>
    <source>
        <strain evidence="3">NBRC 3561</strain>
    </source>
</reference>
<protein>
    <submittedName>
        <fullName evidence="2">Uncharacterized protein</fullName>
    </submittedName>
</protein>
<dbReference type="RefSeq" id="WP_235613678.1">
    <property type="nucleotide sequence ID" value="NZ_BDQI01000013.1"/>
</dbReference>
<comment type="caution">
    <text evidence="2">The sequence shown here is derived from an EMBL/GenBank/DDBJ whole genome shotgun (WGS) entry which is preliminary data.</text>
</comment>
<dbReference type="Proteomes" id="UP000217446">
    <property type="component" value="Unassembled WGS sequence"/>
</dbReference>
<dbReference type="AlphaFoldDB" id="A0A250VJ44"/>
<dbReference type="EMBL" id="BDQI01000013">
    <property type="protein sequence ID" value="GAX54223.1"/>
    <property type="molecule type" value="Genomic_DNA"/>
</dbReference>
<sequence>MLVAAALSAPTEPDNAWDLAVSGPEKDHPERALCRAAFVADAAWVRRLLADDELLVGPHLDEGERASLVQAAGP</sequence>
<evidence type="ECO:0000313" key="2">
    <source>
        <dbReference type="EMBL" id="GAX54223.1"/>
    </source>
</evidence>
<evidence type="ECO:0000313" key="3">
    <source>
        <dbReference type="Proteomes" id="UP000217446"/>
    </source>
</evidence>
<evidence type="ECO:0000256" key="1">
    <source>
        <dbReference type="SAM" id="MobiDB-lite"/>
    </source>
</evidence>
<accession>A0A250VJ44</accession>
<organism evidence="2 3">
    <name type="scientific">Streptomyces olivochromogenes</name>
    <dbReference type="NCBI Taxonomy" id="1963"/>
    <lineage>
        <taxon>Bacteria</taxon>
        <taxon>Bacillati</taxon>
        <taxon>Actinomycetota</taxon>
        <taxon>Actinomycetes</taxon>
        <taxon>Kitasatosporales</taxon>
        <taxon>Streptomycetaceae</taxon>
        <taxon>Streptomyces</taxon>
    </lineage>
</organism>
<keyword evidence="3" id="KW-1185">Reference proteome</keyword>
<proteinExistence type="predicted"/>
<feature type="region of interest" description="Disordered" evidence="1">
    <location>
        <begin position="1"/>
        <end position="24"/>
    </location>
</feature>
<gene>
    <name evidence="2" type="ORF">SO3561_05761</name>
</gene>